<keyword evidence="2" id="KW-1185">Reference proteome</keyword>
<evidence type="ECO:0000313" key="2">
    <source>
        <dbReference type="Proteomes" id="UP000324222"/>
    </source>
</evidence>
<organism evidence="1 2">
    <name type="scientific">Portunus trituberculatus</name>
    <name type="common">Swimming crab</name>
    <name type="synonym">Neptunus trituberculatus</name>
    <dbReference type="NCBI Taxonomy" id="210409"/>
    <lineage>
        <taxon>Eukaryota</taxon>
        <taxon>Metazoa</taxon>
        <taxon>Ecdysozoa</taxon>
        <taxon>Arthropoda</taxon>
        <taxon>Crustacea</taxon>
        <taxon>Multicrustacea</taxon>
        <taxon>Malacostraca</taxon>
        <taxon>Eumalacostraca</taxon>
        <taxon>Eucarida</taxon>
        <taxon>Decapoda</taxon>
        <taxon>Pleocyemata</taxon>
        <taxon>Brachyura</taxon>
        <taxon>Eubrachyura</taxon>
        <taxon>Portunoidea</taxon>
        <taxon>Portunidae</taxon>
        <taxon>Portuninae</taxon>
        <taxon>Portunus</taxon>
    </lineage>
</organism>
<evidence type="ECO:0000313" key="1">
    <source>
        <dbReference type="EMBL" id="MPC26669.1"/>
    </source>
</evidence>
<protein>
    <submittedName>
        <fullName evidence="1">Uncharacterized protein</fullName>
    </submittedName>
</protein>
<proteinExistence type="predicted"/>
<dbReference type="EMBL" id="VSRR010001632">
    <property type="protein sequence ID" value="MPC26669.1"/>
    <property type="molecule type" value="Genomic_DNA"/>
</dbReference>
<name>A0A5B7DZW1_PORTR</name>
<comment type="caution">
    <text evidence="1">The sequence shown here is derived from an EMBL/GenBank/DDBJ whole genome shotgun (WGS) entry which is preliminary data.</text>
</comment>
<sequence length="64" mass="7035">MPRERPAQLTSYRVWGGHGSTTILLAKPEDQAAARHESCSTYLVTALEQPIQRPDHSGAIPSHL</sequence>
<dbReference type="AlphaFoldDB" id="A0A5B7DZW1"/>
<accession>A0A5B7DZW1</accession>
<gene>
    <name evidence="1" type="ORF">E2C01_019816</name>
</gene>
<dbReference type="Proteomes" id="UP000324222">
    <property type="component" value="Unassembled WGS sequence"/>
</dbReference>
<reference evidence="1 2" key="1">
    <citation type="submission" date="2019-05" db="EMBL/GenBank/DDBJ databases">
        <title>Another draft genome of Portunus trituberculatus and its Hox gene families provides insights of decapod evolution.</title>
        <authorList>
            <person name="Jeong J.-H."/>
            <person name="Song I."/>
            <person name="Kim S."/>
            <person name="Choi T."/>
            <person name="Kim D."/>
            <person name="Ryu S."/>
            <person name="Kim W."/>
        </authorList>
    </citation>
    <scope>NUCLEOTIDE SEQUENCE [LARGE SCALE GENOMIC DNA]</scope>
    <source>
        <tissue evidence="1">Muscle</tissue>
    </source>
</reference>